<dbReference type="Proteomes" id="UP001498398">
    <property type="component" value="Unassembled WGS sequence"/>
</dbReference>
<accession>A0ABR1IKQ0</accession>
<keyword evidence="2" id="KW-0472">Membrane</keyword>
<evidence type="ECO:0000256" key="2">
    <source>
        <dbReference type="SAM" id="Phobius"/>
    </source>
</evidence>
<comment type="caution">
    <text evidence="3">The sequence shown here is derived from an EMBL/GenBank/DDBJ whole genome shotgun (WGS) entry which is preliminary data.</text>
</comment>
<feature type="region of interest" description="Disordered" evidence="1">
    <location>
        <begin position="158"/>
        <end position="178"/>
    </location>
</feature>
<reference evidence="3 4" key="1">
    <citation type="submission" date="2024-01" db="EMBL/GenBank/DDBJ databases">
        <title>A draft genome for the cacao thread blight pathogen Marasmiellus scandens.</title>
        <authorList>
            <person name="Baruah I.K."/>
            <person name="Leung J."/>
            <person name="Bukari Y."/>
            <person name="Amoako-Attah I."/>
            <person name="Meinhardt L.W."/>
            <person name="Bailey B.A."/>
            <person name="Cohen S.P."/>
        </authorList>
    </citation>
    <scope>NUCLEOTIDE SEQUENCE [LARGE SCALE GENOMIC DNA]</scope>
    <source>
        <strain evidence="3 4">GH-19</strain>
    </source>
</reference>
<dbReference type="EMBL" id="JBANRG010000108">
    <property type="protein sequence ID" value="KAK7435354.1"/>
    <property type="molecule type" value="Genomic_DNA"/>
</dbReference>
<dbReference type="Gene3D" id="2.60.120.260">
    <property type="entry name" value="Galactose-binding domain-like"/>
    <property type="match status" value="1"/>
</dbReference>
<organism evidence="3 4">
    <name type="scientific">Marasmiellus scandens</name>
    <dbReference type="NCBI Taxonomy" id="2682957"/>
    <lineage>
        <taxon>Eukaryota</taxon>
        <taxon>Fungi</taxon>
        <taxon>Dikarya</taxon>
        <taxon>Basidiomycota</taxon>
        <taxon>Agaricomycotina</taxon>
        <taxon>Agaricomycetes</taxon>
        <taxon>Agaricomycetidae</taxon>
        <taxon>Agaricales</taxon>
        <taxon>Marasmiineae</taxon>
        <taxon>Omphalotaceae</taxon>
        <taxon>Marasmiellus</taxon>
    </lineage>
</organism>
<keyword evidence="2" id="KW-0812">Transmembrane</keyword>
<keyword evidence="4" id="KW-1185">Reference proteome</keyword>
<evidence type="ECO:0000313" key="3">
    <source>
        <dbReference type="EMBL" id="KAK7435354.1"/>
    </source>
</evidence>
<name>A0ABR1IKQ0_9AGAR</name>
<protein>
    <submittedName>
        <fullName evidence="3">Uncharacterized protein</fullName>
    </submittedName>
</protein>
<gene>
    <name evidence="3" type="ORF">VKT23_019705</name>
</gene>
<evidence type="ECO:0000256" key="1">
    <source>
        <dbReference type="SAM" id="MobiDB-lite"/>
    </source>
</evidence>
<keyword evidence="2" id="KW-1133">Transmembrane helix</keyword>
<sequence>MRFYLDYIVYESLPGASVDGEMLVIGSENFDASRDPHLTFSPGWVLSDAWESNAMLTRTPGSNVTVSFNGTEIQLYGDLNSTESSNRATYQVDDASPQSFQLFRGTPAGASFTNQMLFNISQLSPDTEHTIVVTLTGTHESMSLTVDYFLVRSLTGEEQASRTSQDPIQTSPSAAQPNRTAAVIGGTVGGVSAILIVAIALLLWIKRKRNQKQV</sequence>
<dbReference type="CDD" id="cd12087">
    <property type="entry name" value="TM_EGFR-like"/>
    <property type="match status" value="1"/>
</dbReference>
<proteinExistence type="predicted"/>
<feature type="transmembrane region" description="Helical" evidence="2">
    <location>
        <begin position="181"/>
        <end position="205"/>
    </location>
</feature>
<evidence type="ECO:0000313" key="4">
    <source>
        <dbReference type="Proteomes" id="UP001498398"/>
    </source>
</evidence>